<name>C4QY25_KOMPG</name>
<reference evidence="1 2" key="1">
    <citation type="journal article" date="2009" name="Nat. Biotechnol.">
        <title>Genome sequence of the recombinant protein production host Pichia pastoris.</title>
        <authorList>
            <person name="De Schutter K."/>
            <person name="Lin Y.C."/>
            <person name="Tiels P."/>
            <person name="Van Hecke A."/>
            <person name="Glinka S."/>
            <person name="Weber-Lehmann J."/>
            <person name="Rouze P."/>
            <person name="Van de Peer Y."/>
            <person name="Callewaert N."/>
        </authorList>
    </citation>
    <scope>NUCLEOTIDE SEQUENCE [LARGE SCALE GENOMIC DNA]</scope>
    <source>
        <strain evidence="2">GS115 / ATCC 20864</strain>
    </source>
</reference>
<organism evidence="1 2">
    <name type="scientific">Komagataella phaffii (strain GS115 / ATCC 20864)</name>
    <name type="common">Yeast</name>
    <name type="synonym">Pichia pastoris</name>
    <dbReference type="NCBI Taxonomy" id="644223"/>
    <lineage>
        <taxon>Eukaryota</taxon>
        <taxon>Fungi</taxon>
        <taxon>Dikarya</taxon>
        <taxon>Ascomycota</taxon>
        <taxon>Saccharomycotina</taxon>
        <taxon>Pichiomycetes</taxon>
        <taxon>Pichiales</taxon>
        <taxon>Pichiaceae</taxon>
        <taxon>Komagataella</taxon>
    </lineage>
</organism>
<evidence type="ECO:0000313" key="1">
    <source>
        <dbReference type="EMBL" id="CAY68148.1"/>
    </source>
</evidence>
<dbReference type="HOGENOM" id="CLU_1133940_0_0_1"/>
<dbReference type="RefSeq" id="XP_002490429.1">
    <property type="nucleotide sequence ID" value="XM_002490384.1"/>
</dbReference>
<dbReference type="InParanoid" id="C4QY25"/>
<dbReference type="OrthoDB" id="10300005at2759"/>
<dbReference type="EMBL" id="FN392319">
    <property type="protein sequence ID" value="CAY68148.1"/>
    <property type="molecule type" value="Genomic_DNA"/>
</dbReference>
<keyword evidence="2" id="KW-1185">Reference proteome</keyword>
<gene>
    <name evidence="1" type="ordered locus">PAS_chr1-4_0307</name>
</gene>
<dbReference type="KEGG" id="ppa:PAS_chr1-4_0307"/>
<evidence type="ECO:0008006" key="3">
    <source>
        <dbReference type="Google" id="ProtNLM"/>
    </source>
</evidence>
<dbReference type="GeneID" id="8197757"/>
<protein>
    <recommendedName>
        <fullName evidence="3">Cyclin N-terminal domain-containing protein</fullName>
    </recommendedName>
</protein>
<dbReference type="Proteomes" id="UP000000314">
    <property type="component" value="Chromosome 1"/>
</dbReference>
<evidence type="ECO:0000313" key="2">
    <source>
        <dbReference type="Proteomes" id="UP000000314"/>
    </source>
</evidence>
<accession>C4QY25</accession>
<dbReference type="FunCoup" id="C4QY25">
    <property type="interactions" value="102"/>
</dbReference>
<sequence>MVVSSGIQLPYFTTNSASIEPTHTKNTRTFKLNNSNKSEVKNFLAESESGSSSASDESALPDLVYDDNDINSYKYKEKSFLISVIVSYVSKTLADLFSISLENSTCRCGCVDYSTLRLFITEIVRRSQTSLHGFKMSTIYLLRFHQVLQYMSEHYVVPDSLCLKIIALCSFMLTSTNISNQPVDFNHWQLISGLSEARLKSEFRQFIGLLTENYDDHKSLVVTTNEFHDLNLKLKEAICACVQVI</sequence>
<dbReference type="AlphaFoldDB" id="C4QY25"/>
<proteinExistence type="predicted"/>